<evidence type="ECO:0000313" key="1">
    <source>
        <dbReference type="EMBL" id="BBZ09149.1"/>
    </source>
</evidence>
<proteinExistence type="predicted"/>
<dbReference type="AlphaFoldDB" id="A0A7I7VV15"/>
<evidence type="ECO:0000313" key="2">
    <source>
        <dbReference type="Proteomes" id="UP000467201"/>
    </source>
</evidence>
<sequence length="181" mass="19409">MTTSSTTSYSLNADVHPAVDVGNEATVCQVGDRFTGMVAVPGVQTLAKFIGNLRRGAPVSRSIIPGHGITRDITCRSEGSKRRALPSGGMDHRDVSALAEELAQCTCQHLPWSDQRVIALELGVGECDLAIDDMVRAAVHGACAIPGHVIARLHEWLDGYNTTACTDPAQLRDYLNRLRCA</sequence>
<dbReference type="Proteomes" id="UP000467201">
    <property type="component" value="Chromosome"/>
</dbReference>
<name>A0A7I7VV15_9MYCO</name>
<organism evidence="1 2">
    <name type="scientific">Mycolicibacterium doricum</name>
    <dbReference type="NCBI Taxonomy" id="126673"/>
    <lineage>
        <taxon>Bacteria</taxon>
        <taxon>Bacillati</taxon>
        <taxon>Actinomycetota</taxon>
        <taxon>Actinomycetes</taxon>
        <taxon>Mycobacteriales</taxon>
        <taxon>Mycobacteriaceae</taxon>
        <taxon>Mycolicibacterium</taxon>
    </lineage>
</organism>
<protein>
    <submittedName>
        <fullName evidence="1">Uncharacterized protein</fullName>
    </submittedName>
</protein>
<accession>A0A7I7VV15</accession>
<reference evidence="1 2" key="1">
    <citation type="journal article" date="2019" name="Emerg. Microbes Infect.">
        <title>Comprehensive subspecies identification of 175 nontuberculous mycobacteria species based on 7547 genomic profiles.</title>
        <authorList>
            <person name="Matsumoto Y."/>
            <person name="Kinjo T."/>
            <person name="Motooka D."/>
            <person name="Nabeya D."/>
            <person name="Jung N."/>
            <person name="Uechi K."/>
            <person name="Horii T."/>
            <person name="Iida T."/>
            <person name="Fujita J."/>
            <person name="Nakamura S."/>
        </authorList>
    </citation>
    <scope>NUCLEOTIDE SEQUENCE [LARGE SCALE GENOMIC DNA]</scope>
    <source>
        <strain evidence="1 2">JCM 12405</strain>
    </source>
</reference>
<gene>
    <name evidence="1" type="ORF">MDOR_33180</name>
</gene>
<dbReference type="EMBL" id="AP022605">
    <property type="protein sequence ID" value="BBZ09149.1"/>
    <property type="molecule type" value="Genomic_DNA"/>
</dbReference>
<dbReference type="KEGG" id="mdr:MDOR_33180"/>